<dbReference type="EMBL" id="JAYMYS010000005">
    <property type="protein sequence ID" value="KAK7391672.1"/>
    <property type="molecule type" value="Genomic_DNA"/>
</dbReference>
<sequence>MRLVRGRQCSSAMCSCRADGIVVVLHEINIFSCIHVCTVDADMKAAILVRSLLNGCFKKVCCKIGKVLNLQERS</sequence>
<comment type="caution">
    <text evidence="1">The sequence shown here is derived from an EMBL/GenBank/DDBJ whole genome shotgun (WGS) entry which is preliminary data.</text>
</comment>
<dbReference type="AlphaFoldDB" id="A0AAN9XGF2"/>
<protein>
    <submittedName>
        <fullName evidence="1">Uncharacterized protein</fullName>
    </submittedName>
</protein>
<evidence type="ECO:0000313" key="1">
    <source>
        <dbReference type="EMBL" id="KAK7391672.1"/>
    </source>
</evidence>
<dbReference type="Proteomes" id="UP001386955">
    <property type="component" value="Unassembled WGS sequence"/>
</dbReference>
<reference evidence="1 2" key="1">
    <citation type="submission" date="2024-01" db="EMBL/GenBank/DDBJ databases">
        <title>The genomes of 5 underutilized Papilionoideae crops provide insights into root nodulation and disease resistanc.</title>
        <authorList>
            <person name="Jiang F."/>
        </authorList>
    </citation>
    <scope>NUCLEOTIDE SEQUENCE [LARGE SCALE GENOMIC DNA]</scope>
    <source>
        <strain evidence="1">DUOXIRENSHENG_FW03</strain>
        <tissue evidence="1">Leaves</tissue>
    </source>
</reference>
<proteinExistence type="predicted"/>
<organism evidence="1 2">
    <name type="scientific">Psophocarpus tetragonolobus</name>
    <name type="common">Winged bean</name>
    <name type="synonym">Dolichos tetragonolobus</name>
    <dbReference type="NCBI Taxonomy" id="3891"/>
    <lineage>
        <taxon>Eukaryota</taxon>
        <taxon>Viridiplantae</taxon>
        <taxon>Streptophyta</taxon>
        <taxon>Embryophyta</taxon>
        <taxon>Tracheophyta</taxon>
        <taxon>Spermatophyta</taxon>
        <taxon>Magnoliopsida</taxon>
        <taxon>eudicotyledons</taxon>
        <taxon>Gunneridae</taxon>
        <taxon>Pentapetalae</taxon>
        <taxon>rosids</taxon>
        <taxon>fabids</taxon>
        <taxon>Fabales</taxon>
        <taxon>Fabaceae</taxon>
        <taxon>Papilionoideae</taxon>
        <taxon>50 kb inversion clade</taxon>
        <taxon>NPAAA clade</taxon>
        <taxon>indigoferoid/millettioid clade</taxon>
        <taxon>Phaseoleae</taxon>
        <taxon>Psophocarpus</taxon>
    </lineage>
</organism>
<gene>
    <name evidence="1" type="ORF">VNO78_20091</name>
</gene>
<name>A0AAN9XGF2_PSOTE</name>
<accession>A0AAN9XGF2</accession>
<evidence type="ECO:0000313" key="2">
    <source>
        <dbReference type="Proteomes" id="UP001386955"/>
    </source>
</evidence>
<keyword evidence="2" id="KW-1185">Reference proteome</keyword>